<sequence>MGKDAAPQVGQRPLPNPADEEGLCVGAAPNQQHADDVCGDDEVEHREVAGDDPAVNRFSGKWSRRQ</sequence>
<proteinExistence type="predicted"/>
<organism evidence="2">
    <name type="scientific">freshwater metagenome</name>
    <dbReference type="NCBI Taxonomy" id="449393"/>
    <lineage>
        <taxon>unclassified sequences</taxon>
        <taxon>metagenomes</taxon>
        <taxon>ecological metagenomes</taxon>
    </lineage>
</organism>
<accession>A0A6J6A6Q0</accession>
<gene>
    <name evidence="2" type="ORF">UFOPK3547_01672</name>
</gene>
<feature type="region of interest" description="Disordered" evidence="1">
    <location>
        <begin position="1"/>
        <end position="66"/>
    </location>
</feature>
<evidence type="ECO:0000313" key="2">
    <source>
        <dbReference type="EMBL" id="CAB4347403.1"/>
    </source>
</evidence>
<reference evidence="2" key="1">
    <citation type="submission" date="2020-05" db="EMBL/GenBank/DDBJ databases">
        <authorList>
            <person name="Chiriac C."/>
            <person name="Salcher M."/>
            <person name="Ghai R."/>
            <person name="Kavagutti S V."/>
        </authorList>
    </citation>
    <scope>NUCLEOTIDE SEQUENCE</scope>
</reference>
<dbReference type="EMBL" id="CAESAN010000202">
    <property type="protein sequence ID" value="CAB4347403.1"/>
    <property type="molecule type" value="Genomic_DNA"/>
</dbReference>
<protein>
    <submittedName>
        <fullName evidence="2">Unannotated protein</fullName>
    </submittedName>
</protein>
<evidence type="ECO:0000256" key="1">
    <source>
        <dbReference type="SAM" id="MobiDB-lite"/>
    </source>
</evidence>
<dbReference type="AlphaFoldDB" id="A0A6J6A6Q0"/>
<name>A0A6J6A6Q0_9ZZZZ</name>